<evidence type="ECO:0000256" key="4">
    <source>
        <dbReference type="ARBA" id="ARBA00022603"/>
    </source>
</evidence>
<dbReference type="PANTHER" id="PTHR10815:SF5">
    <property type="entry name" value="METHYLATED-DNA--PROTEIN-CYSTEINE METHYLTRANSFERASE"/>
    <property type="match status" value="1"/>
</dbReference>
<comment type="subcellular location">
    <subcellularLocation>
        <location evidence="9">Cytoplasm</location>
    </subcellularLocation>
</comment>
<comment type="function">
    <text evidence="9">Involved in the cellular defense against the biological effects of O6-methylguanine (O6-MeG) and O4-methylthymine (O4-MeT) in DNA. Repairs the methylated nucleobase in DNA by stoichiometrically transferring the methyl group to a cysteine residue in the enzyme. This is a suicide reaction: the enzyme is irreversibly inactivated.</text>
</comment>
<dbReference type="InterPro" id="IPR036388">
    <property type="entry name" value="WH-like_DNA-bd_sf"/>
</dbReference>
<evidence type="ECO:0000256" key="3">
    <source>
        <dbReference type="ARBA" id="ARBA00022490"/>
    </source>
</evidence>
<dbReference type="GO" id="GO:0032259">
    <property type="term" value="P:methylation"/>
    <property type="evidence" value="ECO:0007669"/>
    <property type="project" value="UniProtKB-KW"/>
</dbReference>
<keyword evidence="5 9" id="KW-0808">Transferase</keyword>
<dbReference type="Gene3D" id="1.10.10.10">
    <property type="entry name" value="Winged helix-like DNA-binding domain superfamily/Winged helix DNA-binding domain"/>
    <property type="match status" value="1"/>
</dbReference>
<organism evidence="12 13">
    <name type="scientific">Nocardioides albidus</name>
    <dbReference type="NCBI Taxonomy" id="1517589"/>
    <lineage>
        <taxon>Bacteria</taxon>
        <taxon>Bacillati</taxon>
        <taxon>Actinomycetota</taxon>
        <taxon>Actinomycetes</taxon>
        <taxon>Propionibacteriales</taxon>
        <taxon>Nocardioidaceae</taxon>
        <taxon>Nocardioides</taxon>
    </lineage>
</organism>
<evidence type="ECO:0000256" key="9">
    <source>
        <dbReference type="HAMAP-Rule" id="MF_00772"/>
    </source>
</evidence>
<dbReference type="InterPro" id="IPR001497">
    <property type="entry name" value="MethylDNA_cys_MeTrfase_AS"/>
</dbReference>
<comment type="catalytic activity">
    <reaction evidence="8 9">
        <text>a 6-O-methyl-2'-deoxyguanosine in DNA + L-cysteinyl-[protein] = S-methyl-L-cysteinyl-[protein] + a 2'-deoxyguanosine in DNA</text>
        <dbReference type="Rhea" id="RHEA:24000"/>
        <dbReference type="Rhea" id="RHEA-COMP:10131"/>
        <dbReference type="Rhea" id="RHEA-COMP:10132"/>
        <dbReference type="Rhea" id="RHEA-COMP:11367"/>
        <dbReference type="Rhea" id="RHEA-COMP:11368"/>
        <dbReference type="ChEBI" id="CHEBI:29950"/>
        <dbReference type="ChEBI" id="CHEBI:82612"/>
        <dbReference type="ChEBI" id="CHEBI:85445"/>
        <dbReference type="ChEBI" id="CHEBI:85448"/>
        <dbReference type="EC" id="2.1.1.63"/>
    </reaction>
</comment>
<dbReference type="SUPFAM" id="SSF53155">
    <property type="entry name" value="Methylated DNA-protein cysteine methyltransferase domain"/>
    <property type="match status" value="1"/>
</dbReference>
<accession>A0A5C4W607</accession>
<keyword evidence="3 9" id="KW-0963">Cytoplasm</keyword>
<name>A0A5C4W607_9ACTN</name>
<sequence>MWTLIESPVGPLRLVEQDGAITAIEFSPFRDGTGRPLGERADDAPLLVEAARQLREYFARERTEFDLPLAPVGSAWQRSVWAQLVAIGYGETASYGEIAARLGKTNAASRAVGTANGANPIPIVIPCHRVIGANGTLTGYAGGLDRKQLLLSLEQAALF</sequence>
<dbReference type="GO" id="GO:0005737">
    <property type="term" value="C:cytoplasm"/>
    <property type="evidence" value="ECO:0007669"/>
    <property type="project" value="UniProtKB-SubCell"/>
</dbReference>
<evidence type="ECO:0000313" key="12">
    <source>
        <dbReference type="EMBL" id="TNM42849.1"/>
    </source>
</evidence>
<evidence type="ECO:0000256" key="1">
    <source>
        <dbReference type="ARBA" id="ARBA00001286"/>
    </source>
</evidence>
<dbReference type="InterPro" id="IPR036631">
    <property type="entry name" value="MGMT_N_sf"/>
</dbReference>
<comment type="catalytic activity">
    <reaction evidence="1 9">
        <text>a 4-O-methyl-thymidine in DNA + L-cysteinyl-[protein] = a thymidine in DNA + S-methyl-L-cysteinyl-[protein]</text>
        <dbReference type="Rhea" id="RHEA:53428"/>
        <dbReference type="Rhea" id="RHEA-COMP:10131"/>
        <dbReference type="Rhea" id="RHEA-COMP:10132"/>
        <dbReference type="Rhea" id="RHEA-COMP:13555"/>
        <dbReference type="Rhea" id="RHEA-COMP:13556"/>
        <dbReference type="ChEBI" id="CHEBI:29950"/>
        <dbReference type="ChEBI" id="CHEBI:82612"/>
        <dbReference type="ChEBI" id="CHEBI:137386"/>
        <dbReference type="ChEBI" id="CHEBI:137387"/>
        <dbReference type="EC" id="2.1.1.63"/>
    </reaction>
</comment>
<protein>
    <recommendedName>
        <fullName evidence="9">Methylated-DNA--protein-cysteine methyltransferase</fullName>
        <ecNumber evidence="9">2.1.1.63</ecNumber>
    </recommendedName>
    <alternativeName>
        <fullName evidence="9">6-O-methylguanine-DNA methyltransferase</fullName>
        <shortName evidence="9">MGMT</shortName>
    </alternativeName>
    <alternativeName>
        <fullName evidence="9">O-6-methylguanine-DNA-alkyltransferase</fullName>
    </alternativeName>
</protein>
<feature type="domain" description="Methylguanine DNA methyltransferase ribonuclease-like" evidence="11">
    <location>
        <begin position="2"/>
        <end position="71"/>
    </location>
</feature>
<proteinExistence type="inferred from homology"/>
<feature type="domain" description="Methylated-DNA-[protein]-cysteine S-methyltransferase DNA binding" evidence="10">
    <location>
        <begin position="76"/>
        <end position="155"/>
    </location>
</feature>
<keyword evidence="4 9" id="KW-0489">Methyltransferase</keyword>
<dbReference type="InterPro" id="IPR023546">
    <property type="entry name" value="MGMT"/>
</dbReference>
<dbReference type="NCBIfam" id="TIGR00589">
    <property type="entry name" value="ogt"/>
    <property type="match status" value="1"/>
</dbReference>
<dbReference type="AlphaFoldDB" id="A0A5C4W607"/>
<evidence type="ECO:0000256" key="8">
    <source>
        <dbReference type="ARBA" id="ARBA00049348"/>
    </source>
</evidence>
<reference evidence="12 13" key="1">
    <citation type="journal article" date="2016" name="Int. J. Syst. Evol. Microbiol.">
        <title>Nocardioides albidus sp. nov., an actinobacterium isolated from garden soil.</title>
        <authorList>
            <person name="Singh H."/>
            <person name="Du J."/>
            <person name="Trinh H."/>
            <person name="Won K."/>
            <person name="Yang J.E."/>
            <person name="Yin C."/>
            <person name="Kook M."/>
            <person name="Yi T.H."/>
        </authorList>
    </citation>
    <scope>NUCLEOTIDE SEQUENCE [LARGE SCALE GENOMIC DNA]</scope>
    <source>
        <strain evidence="12 13">CCTCC AB 2015297</strain>
    </source>
</reference>
<feature type="active site" description="Nucleophile; methyl group acceptor" evidence="9">
    <location>
        <position position="127"/>
    </location>
</feature>
<evidence type="ECO:0000259" key="11">
    <source>
        <dbReference type="Pfam" id="PF02870"/>
    </source>
</evidence>
<comment type="miscellaneous">
    <text evidence="9">This enzyme catalyzes only one turnover and therefore is not strictly catalytic. According to one definition, an enzyme is a biocatalyst that acts repeatedly and over many reaction cycles.</text>
</comment>
<dbReference type="InterPro" id="IPR036217">
    <property type="entry name" value="MethylDNA_cys_MeTrfase_DNAb"/>
</dbReference>
<evidence type="ECO:0000256" key="6">
    <source>
        <dbReference type="ARBA" id="ARBA00022763"/>
    </source>
</evidence>
<dbReference type="EC" id="2.1.1.63" evidence="9"/>
<dbReference type="EMBL" id="VDMP01000020">
    <property type="protein sequence ID" value="TNM42849.1"/>
    <property type="molecule type" value="Genomic_DNA"/>
</dbReference>
<dbReference type="InterPro" id="IPR008332">
    <property type="entry name" value="MethylG_MeTrfase_N"/>
</dbReference>
<keyword evidence="6 9" id="KW-0227">DNA damage</keyword>
<dbReference type="SUPFAM" id="SSF46767">
    <property type="entry name" value="Methylated DNA-protein cysteine methyltransferase, C-terminal domain"/>
    <property type="match status" value="1"/>
</dbReference>
<evidence type="ECO:0000313" key="13">
    <source>
        <dbReference type="Proteomes" id="UP000313231"/>
    </source>
</evidence>
<evidence type="ECO:0000256" key="5">
    <source>
        <dbReference type="ARBA" id="ARBA00022679"/>
    </source>
</evidence>
<dbReference type="Pfam" id="PF01035">
    <property type="entry name" value="DNA_binding_1"/>
    <property type="match status" value="1"/>
</dbReference>
<dbReference type="Gene3D" id="3.30.160.70">
    <property type="entry name" value="Methylated DNA-protein cysteine methyltransferase domain"/>
    <property type="match status" value="1"/>
</dbReference>
<keyword evidence="7 9" id="KW-0234">DNA repair</keyword>
<dbReference type="HAMAP" id="MF_00772">
    <property type="entry name" value="OGT"/>
    <property type="match status" value="1"/>
</dbReference>
<comment type="similarity">
    <text evidence="2 9">Belongs to the MGMT family.</text>
</comment>
<gene>
    <name evidence="12" type="ORF">FHP29_07585</name>
</gene>
<dbReference type="Pfam" id="PF02870">
    <property type="entry name" value="Methyltransf_1N"/>
    <property type="match status" value="1"/>
</dbReference>
<dbReference type="GO" id="GO:0006307">
    <property type="term" value="P:DNA alkylation repair"/>
    <property type="evidence" value="ECO:0007669"/>
    <property type="project" value="UniProtKB-UniRule"/>
</dbReference>
<dbReference type="InterPro" id="IPR014048">
    <property type="entry name" value="MethylDNA_cys_MeTrfase_DNA-bd"/>
</dbReference>
<evidence type="ECO:0000256" key="2">
    <source>
        <dbReference type="ARBA" id="ARBA00008711"/>
    </source>
</evidence>
<dbReference type="PROSITE" id="PS00374">
    <property type="entry name" value="MGMT"/>
    <property type="match status" value="1"/>
</dbReference>
<dbReference type="GO" id="GO:0003908">
    <property type="term" value="F:methylated-DNA-[protein]-cysteine S-methyltransferase activity"/>
    <property type="evidence" value="ECO:0007669"/>
    <property type="project" value="UniProtKB-UniRule"/>
</dbReference>
<dbReference type="PANTHER" id="PTHR10815">
    <property type="entry name" value="METHYLATED-DNA--PROTEIN-CYSTEINE METHYLTRANSFERASE"/>
    <property type="match status" value="1"/>
</dbReference>
<dbReference type="Proteomes" id="UP000313231">
    <property type="component" value="Unassembled WGS sequence"/>
</dbReference>
<dbReference type="CDD" id="cd06445">
    <property type="entry name" value="ATase"/>
    <property type="match status" value="1"/>
</dbReference>
<keyword evidence="13" id="KW-1185">Reference proteome</keyword>
<dbReference type="OrthoDB" id="9802228at2"/>
<dbReference type="RefSeq" id="WP_139622246.1">
    <property type="nucleotide sequence ID" value="NZ_VDMP01000020.1"/>
</dbReference>
<evidence type="ECO:0000259" key="10">
    <source>
        <dbReference type="Pfam" id="PF01035"/>
    </source>
</evidence>
<dbReference type="FunFam" id="1.10.10.10:FF:000214">
    <property type="entry name" value="Methylated-DNA--protein-cysteine methyltransferase"/>
    <property type="match status" value="1"/>
</dbReference>
<comment type="caution">
    <text evidence="12">The sequence shown here is derived from an EMBL/GenBank/DDBJ whole genome shotgun (WGS) entry which is preliminary data.</text>
</comment>
<evidence type="ECO:0000256" key="7">
    <source>
        <dbReference type="ARBA" id="ARBA00023204"/>
    </source>
</evidence>